<dbReference type="Gene3D" id="3.40.50.1820">
    <property type="entry name" value="alpha/beta hydrolase"/>
    <property type="match status" value="1"/>
</dbReference>
<name>A0ABN9RVT4_9DINO</name>
<protein>
    <recommendedName>
        <fullName evidence="1">Dienelactone hydrolase domain-containing protein</fullName>
    </recommendedName>
</protein>
<accession>A0ABN9RVT4</accession>
<dbReference type="PANTHER" id="PTHR17630:SF44">
    <property type="entry name" value="PROTEIN AIM2"/>
    <property type="match status" value="1"/>
</dbReference>
<feature type="domain" description="Dienelactone hydrolase" evidence="1">
    <location>
        <begin position="36"/>
        <end position="270"/>
    </location>
</feature>
<dbReference type="Pfam" id="PF01738">
    <property type="entry name" value="DLH"/>
    <property type="match status" value="1"/>
</dbReference>
<proteinExistence type="predicted"/>
<dbReference type="InterPro" id="IPR002925">
    <property type="entry name" value="Dienelactn_hydro"/>
</dbReference>
<sequence>MAPPPPCCPPESEPLLMMGDYMPLGEMVSVRDDLPCYVAKPPKPSKHAVIMFTDMFGVDTGRHKQICDDLASNGFLTICPDFFVDAPYMKKHAWGISLSCACEFICGLLCGGFDKITRGHAWEVSLREKVMDKVVPWLRSQGADKFLTVGFCWGSYGAMRCCALPDFVCGVSFHPSTEGFCKSTKEDALAICRSVRAPQLVVATSGEPDSWKPGGVAQRACEEALPGHIIWKVEDKMSHGYMTRGDTKDPEIFEAVNRGLQDMIAFFKRHAS</sequence>
<organism evidence="2 3">
    <name type="scientific">Prorocentrum cordatum</name>
    <dbReference type="NCBI Taxonomy" id="2364126"/>
    <lineage>
        <taxon>Eukaryota</taxon>
        <taxon>Sar</taxon>
        <taxon>Alveolata</taxon>
        <taxon>Dinophyceae</taxon>
        <taxon>Prorocentrales</taxon>
        <taxon>Prorocentraceae</taxon>
        <taxon>Prorocentrum</taxon>
    </lineage>
</organism>
<dbReference type="SUPFAM" id="SSF53474">
    <property type="entry name" value="alpha/beta-Hydrolases"/>
    <property type="match status" value="1"/>
</dbReference>
<evidence type="ECO:0000313" key="3">
    <source>
        <dbReference type="Proteomes" id="UP001189429"/>
    </source>
</evidence>
<dbReference type="Proteomes" id="UP001189429">
    <property type="component" value="Unassembled WGS sequence"/>
</dbReference>
<reference evidence="2" key="1">
    <citation type="submission" date="2023-10" db="EMBL/GenBank/DDBJ databases">
        <authorList>
            <person name="Chen Y."/>
            <person name="Shah S."/>
            <person name="Dougan E. K."/>
            <person name="Thang M."/>
            <person name="Chan C."/>
        </authorList>
    </citation>
    <scope>NUCLEOTIDE SEQUENCE [LARGE SCALE GENOMIC DNA]</scope>
</reference>
<comment type="caution">
    <text evidence="2">The sequence shown here is derived from an EMBL/GenBank/DDBJ whole genome shotgun (WGS) entry which is preliminary data.</text>
</comment>
<evidence type="ECO:0000313" key="2">
    <source>
        <dbReference type="EMBL" id="CAK0822860.1"/>
    </source>
</evidence>
<dbReference type="PANTHER" id="PTHR17630">
    <property type="entry name" value="DIENELACTONE HYDROLASE"/>
    <property type="match status" value="1"/>
</dbReference>
<evidence type="ECO:0000259" key="1">
    <source>
        <dbReference type="Pfam" id="PF01738"/>
    </source>
</evidence>
<gene>
    <name evidence="2" type="ORF">PCOR1329_LOCUS23768</name>
</gene>
<dbReference type="EMBL" id="CAUYUJ010008096">
    <property type="protein sequence ID" value="CAK0822860.1"/>
    <property type="molecule type" value="Genomic_DNA"/>
</dbReference>
<keyword evidence="3" id="KW-1185">Reference proteome</keyword>
<dbReference type="InterPro" id="IPR029058">
    <property type="entry name" value="AB_hydrolase_fold"/>
</dbReference>